<accession>A0AA36MB37</accession>
<feature type="chain" id="PRO_5041415227" evidence="1">
    <location>
        <begin position="17"/>
        <end position="142"/>
    </location>
</feature>
<proteinExistence type="predicted"/>
<keyword evidence="3" id="KW-1185">Reference proteome</keyword>
<reference evidence="2" key="1">
    <citation type="submission" date="2023-07" db="EMBL/GenBank/DDBJ databases">
        <authorList>
            <consortium name="CYATHOMIX"/>
        </authorList>
    </citation>
    <scope>NUCLEOTIDE SEQUENCE</scope>
    <source>
        <strain evidence="2">N/A</strain>
    </source>
</reference>
<keyword evidence="1" id="KW-0732">Signal</keyword>
<comment type="caution">
    <text evidence="2">The sequence shown here is derived from an EMBL/GenBank/DDBJ whole genome shotgun (WGS) entry which is preliminary data.</text>
</comment>
<gene>
    <name evidence="2" type="ORF">CYNAS_LOCUS16083</name>
</gene>
<feature type="signal peptide" evidence="1">
    <location>
        <begin position="1"/>
        <end position="16"/>
    </location>
</feature>
<dbReference type="EMBL" id="CATQJL010000305">
    <property type="protein sequence ID" value="CAJ0604100.1"/>
    <property type="molecule type" value="Genomic_DNA"/>
</dbReference>
<organism evidence="2 3">
    <name type="scientific">Cylicocyclus nassatus</name>
    <name type="common">Nematode worm</name>
    <dbReference type="NCBI Taxonomy" id="53992"/>
    <lineage>
        <taxon>Eukaryota</taxon>
        <taxon>Metazoa</taxon>
        <taxon>Ecdysozoa</taxon>
        <taxon>Nematoda</taxon>
        <taxon>Chromadorea</taxon>
        <taxon>Rhabditida</taxon>
        <taxon>Rhabditina</taxon>
        <taxon>Rhabditomorpha</taxon>
        <taxon>Strongyloidea</taxon>
        <taxon>Strongylidae</taxon>
        <taxon>Cylicocyclus</taxon>
    </lineage>
</organism>
<sequence length="142" mass="15791">MRYGLLLLGLAIACSAEICDKLMVTIFDGAPPGFIEIAEKTLKRKLAPQTKFKVILVHVDPHDGISSETYLNVIGVPIRDSMWKFVKPAVKTLVNVPSDEPFAKARECEKKGFKVKTNHFPLSVLYKLAMDQGLLHIPNSDI</sequence>
<protein>
    <submittedName>
        <fullName evidence="2">Uncharacterized protein</fullName>
    </submittedName>
</protein>
<evidence type="ECO:0000256" key="1">
    <source>
        <dbReference type="SAM" id="SignalP"/>
    </source>
</evidence>
<evidence type="ECO:0000313" key="2">
    <source>
        <dbReference type="EMBL" id="CAJ0604100.1"/>
    </source>
</evidence>
<evidence type="ECO:0000313" key="3">
    <source>
        <dbReference type="Proteomes" id="UP001176961"/>
    </source>
</evidence>
<dbReference type="AlphaFoldDB" id="A0AA36MB37"/>
<dbReference type="Proteomes" id="UP001176961">
    <property type="component" value="Unassembled WGS sequence"/>
</dbReference>
<name>A0AA36MB37_CYLNA</name>